<keyword evidence="3" id="KW-0998">Cell outer membrane</keyword>
<accession>A0AB38I233</accession>
<evidence type="ECO:0000256" key="4">
    <source>
        <dbReference type="PROSITE-ProRule" id="PRU00473"/>
    </source>
</evidence>
<dbReference type="InterPro" id="IPR006664">
    <property type="entry name" value="OMP_bac"/>
</dbReference>
<proteinExistence type="predicted"/>
<comment type="caution">
    <text evidence="8">The sequence shown here is derived from an EMBL/GenBank/DDBJ whole genome shotgun (WGS) entry which is preliminary data.</text>
</comment>
<feature type="compositionally biased region" description="Basic and acidic residues" evidence="5">
    <location>
        <begin position="106"/>
        <end position="140"/>
    </location>
</feature>
<feature type="compositionally biased region" description="Low complexity" evidence="5">
    <location>
        <begin position="163"/>
        <end position="187"/>
    </location>
</feature>
<dbReference type="PANTHER" id="PTHR30329:SF21">
    <property type="entry name" value="LIPOPROTEIN YIAD-RELATED"/>
    <property type="match status" value="1"/>
</dbReference>
<evidence type="ECO:0000259" key="7">
    <source>
        <dbReference type="PROSITE" id="PS51123"/>
    </source>
</evidence>
<dbReference type="InterPro" id="IPR006665">
    <property type="entry name" value="OmpA-like"/>
</dbReference>
<feature type="compositionally biased region" description="Low complexity" evidence="5">
    <location>
        <begin position="143"/>
        <end position="152"/>
    </location>
</feature>
<feature type="compositionally biased region" description="Polar residues" evidence="5">
    <location>
        <begin position="36"/>
        <end position="46"/>
    </location>
</feature>
<feature type="compositionally biased region" description="Basic and acidic residues" evidence="5">
    <location>
        <begin position="371"/>
        <end position="397"/>
    </location>
</feature>
<evidence type="ECO:0000256" key="6">
    <source>
        <dbReference type="SAM" id="SignalP"/>
    </source>
</evidence>
<feature type="compositionally biased region" description="Basic and acidic residues" evidence="5">
    <location>
        <begin position="188"/>
        <end position="216"/>
    </location>
</feature>
<evidence type="ECO:0000256" key="1">
    <source>
        <dbReference type="ARBA" id="ARBA00004442"/>
    </source>
</evidence>
<dbReference type="GO" id="GO:0009279">
    <property type="term" value="C:cell outer membrane"/>
    <property type="evidence" value="ECO:0007669"/>
    <property type="project" value="UniProtKB-SubCell"/>
</dbReference>
<feature type="compositionally biased region" description="Basic and acidic residues" evidence="5">
    <location>
        <begin position="263"/>
        <end position="275"/>
    </location>
</feature>
<keyword evidence="6" id="KW-0732">Signal</keyword>
<evidence type="ECO:0000313" key="9">
    <source>
        <dbReference type="Proteomes" id="UP000294215"/>
    </source>
</evidence>
<dbReference type="RefSeq" id="WP_130700435.1">
    <property type="nucleotide sequence ID" value="NZ_SIMK01000001.1"/>
</dbReference>
<comment type="subcellular location">
    <subcellularLocation>
        <location evidence="1">Cell outer membrane</location>
    </subcellularLocation>
</comment>
<evidence type="ECO:0000256" key="2">
    <source>
        <dbReference type="ARBA" id="ARBA00023136"/>
    </source>
</evidence>
<feature type="signal peptide" evidence="6">
    <location>
        <begin position="1"/>
        <end position="29"/>
    </location>
</feature>
<evidence type="ECO:0000313" key="8">
    <source>
        <dbReference type="EMBL" id="TBC14034.1"/>
    </source>
</evidence>
<name>A0AB38I233_9HYPH</name>
<dbReference type="InterPro" id="IPR036737">
    <property type="entry name" value="OmpA-like_sf"/>
</dbReference>
<dbReference type="AlphaFoldDB" id="A0AB38I233"/>
<feature type="region of interest" description="Disordered" evidence="5">
    <location>
        <begin position="34"/>
        <end position="415"/>
    </location>
</feature>
<dbReference type="PRINTS" id="PR01021">
    <property type="entry name" value="OMPADOMAIN"/>
</dbReference>
<evidence type="ECO:0000256" key="5">
    <source>
        <dbReference type="SAM" id="MobiDB-lite"/>
    </source>
</evidence>
<feature type="chain" id="PRO_5044337398" evidence="6">
    <location>
        <begin position="30"/>
        <end position="729"/>
    </location>
</feature>
<dbReference type="PANTHER" id="PTHR30329">
    <property type="entry name" value="STATOR ELEMENT OF FLAGELLAR MOTOR COMPLEX"/>
    <property type="match status" value="1"/>
</dbReference>
<organism evidence="8 9">
    <name type="scientific">Rhizobium ruizarguesonis</name>
    <dbReference type="NCBI Taxonomy" id="2081791"/>
    <lineage>
        <taxon>Bacteria</taxon>
        <taxon>Pseudomonadati</taxon>
        <taxon>Pseudomonadota</taxon>
        <taxon>Alphaproteobacteria</taxon>
        <taxon>Hyphomicrobiales</taxon>
        <taxon>Rhizobiaceae</taxon>
        <taxon>Rhizobium/Agrobacterium group</taxon>
        <taxon>Rhizobium</taxon>
    </lineage>
</organism>
<dbReference type="InterPro" id="IPR050330">
    <property type="entry name" value="Bact_OuterMem_StrucFunc"/>
</dbReference>
<feature type="compositionally biased region" description="Basic and acidic residues" evidence="5">
    <location>
        <begin position="83"/>
        <end position="95"/>
    </location>
</feature>
<dbReference type="Pfam" id="PF00691">
    <property type="entry name" value="OmpA"/>
    <property type="match status" value="1"/>
</dbReference>
<dbReference type="CDD" id="cd07185">
    <property type="entry name" value="OmpA_C-like"/>
    <property type="match status" value="1"/>
</dbReference>
<sequence length="729" mass="79502">MGMKSRLFASAAFPLLSLSLALQPASAMAAVRDVATQASAVQQAEQGSFEVAQDAPSEEELLKKKRKKQEEAPAEKPAQQEAPAEKPKAERKEAPAPEPKAAPEPPKAEAAPKQEPARQPESKPERKAKSEAQPEAKPEAEPQPEQQQPVTQEKPKKPKKTEAQQAEPEQQPAAKEVQPEAEQAQPEAKPEGGKRDKGQDKAQGRDKGKGKAEKEAQPAAPEAVTPTAEPAKPEATPESKPAAEAPAEKKPAKGETAAPADKAPTDKATEGKATEGKAAAPEAAPAEKPKDGTAAKPAGEQPAGAQPAAPATDTAQPLPDASGGQQVEQAIPAPEKVSPEELERRKKIAADPAKSNETVVLPVENGAAVLDSDKDADRSKGREGRRDRDRQRADSQEVKVPTSDADAQALSGAKAPAPVKLEAVTREKGRKLDERPQFVRPDGARFDDRGDDSRVIIQYDNRTIVRGDDDRRFLRDGERPSYEELSGDRYRETIARPEGYRIVTIRNRYGDIIQRSRVDARGREDVLYYSQDLYDDPDRDYFEDPGADLPPMRLRVPLSDYIIDTRSDPNRDYYEFLSEPPVEPVERVYSLDEVKYSARIRDKVRRIDLDTITFATGSAEIPMTQARTLRKVADAISQVLEKDPSETFLIEGHTDAVGSDQSNLILSDQRAESVANVLSDVYGIAPENLATQGYGESYLKVNTVGPEQENRRVTIRRVTALVRPVAANR</sequence>
<dbReference type="Proteomes" id="UP000294215">
    <property type="component" value="Unassembled WGS sequence"/>
</dbReference>
<keyword evidence="2 4" id="KW-0472">Membrane</keyword>
<feature type="compositionally biased region" description="Low complexity" evidence="5">
    <location>
        <begin position="294"/>
        <end position="321"/>
    </location>
</feature>
<feature type="domain" description="OmpA-like" evidence="7">
    <location>
        <begin position="601"/>
        <end position="726"/>
    </location>
</feature>
<dbReference type="EMBL" id="SIMR01000001">
    <property type="protein sequence ID" value="TBC14034.1"/>
    <property type="molecule type" value="Genomic_DNA"/>
</dbReference>
<dbReference type="PROSITE" id="PS51123">
    <property type="entry name" value="OMPA_2"/>
    <property type="match status" value="1"/>
</dbReference>
<dbReference type="SUPFAM" id="SSF103088">
    <property type="entry name" value="OmpA-like"/>
    <property type="match status" value="1"/>
</dbReference>
<dbReference type="Gene3D" id="3.30.1330.60">
    <property type="entry name" value="OmpA-like domain"/>
    <property type="match status" value="1"/>
</dbReference>
<feature type="compositionally biased region" description="Low complexity" evidence="5">
    <location>
        <begin position="217"/>
        <end position="230"/>
    </location>
</feature>
<reference evidence="8 9" key="1">
    <citation type="submission" date="2019-02" db="EMBL/GenBank/DDBJ databases">
        <title>The genomic architecture of introgression among sibling species of bacteria.</title>
        <authorList>
            <person name="Cavassim M.I.A."/>
            <person name="Moeskjaer S."/>
            <person name="Moslemi C."/>
            <person name="Fields B."/>
            <person name="Bachmann A."/>
            <person name="Vilhjalmsson B."/>
            <person name="Schierup M.H."/>
            <person name="Young J.P.W."/>
            <person name="Andersen S.U."/>
        </authorList>
    </citation>
    <scope>NUCLEOTIDE SEQUENCE [LARGE SCALE GENOMIC DNA]</scope>
    <source>
        <strain evidence="8 9">SM92</strain>
    </source>
</reference>
<evidence type="ECO:0000256" key="3">
    <source>
        <dbReference type="ARBA" id="ARBA00023237"/>
    </source>
</evidence>
<protein>
    <submittedName>
        <fullName evidence="8">OmpA family protein</fullName>
    </submittedName>
</protein>
<gene>
    <name evidence="8" type="ORF">ELH40_03395</name>
</gene>
<feature type="compositionally biased region" description="Pro residues" evidence="5">
    <location>
        <begin position="96"/>
        <end position="105"/>
    </location>
</feature>